<gene>
    <name evidence="2" type="ORF">CPRO_25650</name>
    <name evidence="3" type="ORF">SAMN02745151_00932</name>
</gene>
<reference evidence="5" key="4">
    <citation type="submission" date="2016-11" db="EMBL/GenBank/DDBJ databases">
        <authorList>
            <person name="Jaros S."/>
            <person name="Januszkiewicz K."/>
            <person name="Wedrychowicz H."/>
        </authorList>
    </citation>
    <scope>NUCLEOTIDE SEQUENCE [LARGE SCALE GENOMIC DNA]</scope>
    <source>
        <strain evidence="5">DSM 1682</strain>
    </source>
</reference>
<dbReference type="PANTHER" id="PTHR47799:SF1">
    <property type="entry name" value="OMEGA-AMIDASE YAFV"/>
    <property type="match status" value="1"/>
</dbReference>
<accession>A0A120MKF3</accession>
<evidence type="ECO:0000313" key="2">
    <source>
        <dbReference type="EMBL" id="AMJ42113.1"/>
    </source>
</evidence>
<dbReference type="Proteomes" id="UP000184204">
    <property type="component" value="Unassembled WGS sequence"/>
</dbReference>
<evidence type="ECO:0000313" key="5">
    <source>
        <dbReference type="Proteomes" id="UP000184204"/>
    </source>
</evidence>
<dbReference type="KEGG" id="cpro:CPRO_25650"/>
<keyword evidence="3" id="KW-0378">Hydrolase</keyword>
<dbReference type="InterPro" id="IPR052737">
    <property type="entry name" value="Omega-amidase_YafV"/>
</dbReference>
<dbReference type="GO" id="GO:0050152">
    <property type="term" value="F:omega-amidase activity"/>
    <property type="evidence" value="ECO:0007669"/>
    <property type="project" value="TreeGrafter"/>
</dbReference>
<dbReference type="GO" id="GO:0106008">
    <property type="term" value="F:2-oxoglutaramate amidase activity"/>
    <property type="evidence" value="ECO:0007669"/>
    <property type="project" value="UniProtKB-EC"/>
</dbReference>
<protein>
    <submittedName>
        <fullName evidence="2">2-oxoglutaramate amidase</fullName>
        <ecNumber evidence="2">3.5.1.111</ecNumber>
    </submittedName>
    <submittedName>
        <fullName evidence="3">Carbon-nitrogen hydrolase</fullName>
    </submittedName>
</protein>
<evidence type="ECO:0000313" key="4">
    <source>
        <dbReference type="Proteomes" id="UP000068026"/>
    </source>
</evidence>
<dbReference type="SUPFAM" id="SSF56317">
    <property type="entry name" value="Carbon-nitrogen hydrolase"/>
    <property type="match status" value="1"/>
</dbReference>
<keyword evidence="4" id="KW-1185">Reference proteome</keyword>
<reference evidence="3" key="3">
    <citation type="submission" date="2016-11" db="EMBL/GenBank/DDBJ databases">
        <authorList>
            <person name="Varghese N."/>
            <person name="Submissions S."/>
        </authorList>
    </citation>
    <scope>NUCLEOTIDE SEQUENCE</scope>
    <source>
        <strain evidence="3">DSM 1682</strain>
    </source>
</reference>
<dbReference type="EMBL" id="FQUA01000003">
    <property type="protein sequence ID" value="SHE51692.1"/>
    <property type="molecule type" value="Genomic_DNA"/>
</dbReference>
<dbReference type="AlphaFoldDB" id="A0A120MKF3"/>
<dbReference type="InterPro" id="IPR003010">
    <property type="entry name" value="C-N_Hydrolase"/>
</dbReference>
<reference evidence="2 4" key="1">
    <citation type="journal article" date="2016" name="Genome Announc.">
        <title>Complete Genome Sequence of the Amino Acid-Fermenting Clostridium propionicum X2 (DSM 1682).</title>
        <authorList>
            <person name="Poehlein A."/>
            <person name="Schlien K."/>
            <person name="Chowdhury N.P."/>
            <person name="Gottschalk G."/>
            <person name="Buckel W."/>
            <person name="Daniel R."/>
        </authorList>
    </citation>
    <scope>NUCLEOTIDE SEQUENCE [LARGE SCALE GENOMIC DNA]</scope>
    <source>
        <strain evidence="2 4">X2</strain>
    </source>
</reference>
<dbReference type="RefSeq" id="WP_066052418.1">
    <property type="nucleotide sequence ID" value="NZ_CP014223.1"/>
</dbReference>
<evidence type="ECO:0000313" key="3">
    <source>
        <dbReference type="EMBL" id="SHE51692.1"/>
    </source>
</evidence>
<dbReference type="Gene3D" id="3.60.110.10">
    <property type="entry name" value="Carbon-nitrogen hydrolase"/>
    <property type="match status" value="1"/>
</dbReference>
<dbReference type="PANTHER" id="PTHR47799">
    <property type="entry name" value="OMEGA-AMIDASE YAFV"/>
    <property type="match status" value="1"/>
</dbReference>
<dbReference type="InterPro" id="IPR036526">
    <property type="entry name" value="C-N_Hydrolase_sf"/>
</dbReference>
<sequence>MRIGLAQIDMGFEHKQYARTLCQEMILTGAKENVDFMVFPEMTLTGFTVNIKELGEAFETSETIQFFKQQAILHHMAICFGLPIVDSQKAENQCVILSATGELLANYAKIHPFSFGTEKEFYIGGTTLAFCQIKDFTLSPFICYDLRFPEIFQIASKQSTLLVVIANWPVSRKEDWSILLKARAIENQAFVVGVNRAGTGGGLAYFGDSMVISPRGKILAQAKDGTNLTTFDISCEEALQCRNKFPLKSDRRPELYQQLMINVNGERSSI</sequence>
<evidence type="ECO:0000259" key="1">
    <source>
        <dbReference type="PROSITE" id="PS50263"/>
    </source>
</evidence>
<dbReference type="Pfam" id="PF00795">
    <property type="entry name" value="CN_hydrolase"/>
    <property type="match status" value="1"/>
</dbReference>
<dbReference type="Proteomes" id="UP000068026">
    <property type="component" value="Chromosome"/>
</dbReference>
<proteinExistence type="predicted"/>
<dbReference type="EMBL" id="CP014223">
    <property type="protein sequence ID" value="AMJ42113.1"/>
    <property type="molecule type" value="Genomic_DNA"/>
</dbReference>
<name>A0A120MKF3_ANAPI</name>
<dbReference type="OrthoDB" id="9811121at2"/>
<feature type="domain" description="CN hydrolase" evidence="1">
    <location>
        <begin position="1"/>
        <end position="235"/>
    </location>
</feature>
<dbReference type="EC" id="3.5.1.111" evidence="2"/>
<reference evidence="4" key="2">
    <citation type="submission" date="2016-01" db="EMBL/GenBank/DDBJ databases">
        <authorList>
            <person name="Poehlein A."/>
            <person name="Schlien K."/>
            <person name="Gottschalk G."/>
            <person name="Buckel W."/>
            <person name="Daniel R."/>
        </authorList>
    </citation>
    <scope>NUCLEOTIDE SEQUENCE [LARGE SCALE GENOMIC DNA]</scope>
    <source>
        <strain evidence="4">X2</strain>
    </source>
</reference>
<dbReference type="PROSITE" id="PS50263">
    <property type="entry name" value="CN_HYDROLASE"/>
    <property type="match status" value="1"/>
</dbReference>
<organism evidence="3 5">
    <name type="scientific">Anaerotignum propionicum DSM 1682</name>
    <dbReference type="NCBI Taxonomy" id="991789"/>
    <lineage>
        <taxon>Bacteria</taxon>
        <taxon>Bacillati</taxon>
        <taxon>Bacillota</taxon>
        <taxon>Clostridia</taxon>
        <taxon>Lachnospirales</taxon>
        <taxon>Anaerotignaceae</taxon>
        <taxon>Anaerotignum</taxon>
    </lineage>
</organism>